<dbReference type="AlphaFoldDB" id="A0A381WI11"/>
<evidence type="ECO:0000259" key="1">
    <source>
        <dbReference type="PROSITE" id="PS51677"/>
    </source>
</evidence>
<dbReference type="InterPro" id="IPR002509">
    <property type="entry name" value="NODB_dom"/>
</dbReference>
<evidence type="ECO:0000313" key="2">
    <source>
        <dbReference type="EMBL" id="SVA52156.1"/>
    </source>
</evidence>
<dbReference type="GO" id="GO:0016810">
    <property type="term" value="F:hydrolase activity, acting on carbon-nitrogen (but not peptide) bonds"/>
    <property type="evidence" value="ECO:0007669"/>
    <property type="project" value="InterPro"/>
</dbReference>
<dbReference type="CDD" id="cd10938">
    <property type="entry name" value="CE4_HpPgdA_like"/>
    <property type="match status" value="1"/>
</dbReference>
<accession>A0A381WI11</accession>
<dbReference type="PANTHER" id="PTHR47561">
    <property type="entry name" value="POLYSACCHARIDE DEACETYLASE FAMILY PROTEIN (AFU_ORTHOLOGUE AFUA_6G05030)"/>
    <property type="match status" value="1"/>
</dbReference>
<dbReference type="EMBL" id="UINC01011879">
    <property type="protein sequence ID" value="SVA52156.1"/>
    <property type="molecule type" value="Genomic_DNA"/>
</dbReference>
<organism evidence="2">
    <name type="scientific">marine metagenome</name>
    <dbReference type="NCBI Taxonomy" id="408172"/>
    <lineage>
        <taxon>unclassified sequences</taxon>
        <taxon>metagenomes</taxon>
        <taxon>ecological metagenomes</taxon>
    </lineage>
</organism>
<proteinExistence type="predicted"/>
<dbReference type="Gene3D" id="3.20.20.370">
    <property type="entry name" value="Glycoside hydrolase/deacetylase"/>
    <property type="match status" value="1"/>
</dbReference>
<dbReference type="PANTHER" id="PTHR47561:SF1">
    <property type="entry name" value="POLYSACCHARIDE DEACETYLASE FAMILY PROTEIN (AFU_ORTHOLOGUE AFUA_6G05030)"/>
    <property type="match status" value="1"/>
</dbReference>
<dbReference type="Pfam" id="PF01522">
    <property type="entry name" value="Polysacc_deac_1"/>
    <property type="match status" value="1"/>
</dbReference>
<dbReference type="InterPro" id="IPR011330">
    <property type="entry name" value="Glyco_hydro/deAcase_b/a-brl"/>
</dbReference>
<dbReference type="InterPro" id="IPR037950">
    <property type="entry name" value="PgdA-like"/>
</dbReference>
<name>A0A381WI11_9ZZZZ</name>
<gene>
    <name evidence="2" type="ORF">METZ01_LOCUS105010</name>
</gene>
<dbReference type="PROSITE" id="PS51677">
    <property type="entry name" value="NODB"/>
    <property type="match status" value="1"/>
</dbReference>
<dbReference type="GO" id="GO:0005975">
    <property type="term" value="P:carbohydrate metabolic process"/>
    <property type="evidence" value="ECO:0007669"/>
    <property type="project" value="InterPro"/>
</dbReference>
<dbReference type="SUPFAM" id="SSF88713">
    <property type="entry name" value="Glycoside hydrolase/deacetylase"/>
    <property type="match status" value="1"/>
</dbReference>
<feature type="domain" description="NodB homology" evidence="1">
    <location>
        <begin position="35"/>
        <end position="256"/>
    </location>
</feature>
<sequence length="269" mass="30654">MKMWSAKIHCPVSLGFDVDGVSGAINRDPKTRKLPSLMSMREYGPSVAMPRILDLLDEYEIKASFFVPGFIAETHIELIKNLVSRGHEIGHHGYMHEPPATLNREQEAEVLDRGTEILKNLTGTAPAGYRSPSWELSNNSLQLLHDRGFEYDSSLMGNDIPYIVPAGSGTIIEVPIHWELDDHPFFNYSPYLGQTNVTASPRHVFEIWSAAFEGLYNYQRSFVLTMHPWIIGRPGRLRMLRQLIEHIKGFDGAEFMTILELVHMYRDNN</sequence>
<reference evidence="2" key="1">
    <citation type="submission" date="2018-05" db="EMBL/GenBank/DDBJ databases">
        <authorList>
            <person name="Lanie J.A."/>
            <person name="Ng W.-L."/>
            <person name="Kazmierczak K.M."/>
            <person name="Andrzejewski T.M."/>
            <person name="Davidsen T.M."/>
            <person name="Wayne K.J."/>
            <person name="Tettelin H."/>
            <person name="Glass J.I."/>
            <person name="Rusch D."/>
            <person name="Podicherti R."/>
            <person name="Tsui H.-C.T."/>
            <person name="Winkler M.E."/>
        </authorList>
    </citation>
    <scope>NUCLEOTIDE SEQUENCE</scope>
</reference>
<protein>
    <recommendedName>
        <fullName evidence="1">NodB homology domain-containing protein</fullName>
    </recommendedName>
</protein>